<keyword evidence="6 7" id="KW-0119">Carbohydrate metabolism</keyword>
<feature type="binding site" evidence="7">
    <location>
        <position position="243"/>
    </location>
    <ligand>
        <name>substrate</name>
    </ligand>
</feature>
<dbReference type="InterPro" id="IPR022675">
    <property type="entry name" value="G6P_DH_C"/>
</dbReference>
<dbReference type="GO" id="GO:0050661">
    <property type="term" value="F:NADP binding"/>
    <property type="evidence" value="ECO:0007669"/>
    <property type="project" value="UniProtKB-UniRule"/>
</dbReference>
<feature type="domain" description="Glucose-6-phosphate dehydrogenase C-terminal" evidence="9">
    <location>
        <begin position="197"/>
        <end position="495"/>
    </location>
</feature>
<proteinExistence type="inferred from homology"/>
<comment type="pathway">
    <text evidence="1 7">Carbohydrate degradation; pentose phosphate pathway; D-ribulose 5-phosphate from D-glucose 6-phosphate (oxidative stage): step 1/3.</text>
</comment>
<dbReference type="Pfam" id="PF02781">
    <property type="entry name" value="G6PD_C"/>
    <property type="match status" value="1"/>
</dbReference>
<dbReference type="GO" id="GO:0006006">
    <property type="term" value="P:glucose metabolic process"/>
    <property type="evidence" value="ECO:0007669"/>
    <property type="project" value="UniProtKB-KW"/>
</dbReference>
<dbReference type="NCBIfam" id="TIGR00871">
    <property type="entry name" value="zwf"/>
    <property type="match status" value="1"/>
</dbReference>
<feature type="binding site" evidence="7">
    <location>
        <position position="186"/>
    </location>
    <ligand>
        <name>substrate</name>
    </ligand>
</feature>
<feature type="active site" description="Proton acceptor" evidence="7">
    <location>
        <position position="248"/>
    </location>
</feature>
<dbReference type="EMBL" id="JAOTPL010000008">
    <property type="protein sequence ID" value="MCU7694269.1"/>
    <property type="molecule type" value="Genomic_DNA"/>
</dbReference>
<dbReference type="RefSeq" id="WP_263037755.1">
    <property type="nucleotide sequence ID" value="NZ_JAOTPL010000008.1"/>
</dbReference>
<dbReference type="AlphaFoldDB" id="A0AAE3ILW5"/>
<dbReference type="SUPFAM" id="SSF55347">
    <property type="entry name" value="Glyceraldehyde-3-phosphate dehydrogenase-like, C-terminal domain"/>
    <property type="match status" value="1"/>
</dbReference>
<evidence type="ECO:0000256" key="1">
    <source>
        <dbReference type="ARBA" id="ARBA00004937"/>
    </source>
</evidence>
<feature type="binding site" evidence="7">
    <location>
        <position position="348"/>
    </location>
    <ligand>
        <name>substrate</name>
    </ligand>
</feature>
<dbReference type="Gene3D" id="3.30.360.10">
    <property type="entry name" value="Dihydrodipicolinate Reductase, domain 2"/>
    <property type="match status" value="1"/>
</dbReference>
<evidence type="ECO:0000259" key="8">
    <source>
        <dbReference type="Pfam" id="PF00479"/>
    </source>
</evidence>
<evidence type="ECO:0000256" key="7">
    <source>
        <dbReference type="HAMAP-Rule" id="MF_00966"/>
    </source>
</evidence>
<dbReference type="InterPro" id="IPR036291">
    <property type="entry name" value="NAD(P)-bd_dom_sf"/>
</dbReference>
<dbReference type="Gene3D" id="3.40.50.720">
    <property type="entry name" value="NAD(P)-binding Rossmann-like Domain"/>
    <property type="match status" value="1"/>
</dbReference>
<organism evidence="10 11">
    <name type="scientific">Haoranjiania flava</name>
    <dbReference type="NCBI Taxonomy" id="1856322"/>
    <lineage>
        <taxon>Bacteria</taxon>
        <taxon>Pseudomonadati</taxon>
        <taxon>Bacteroidota</taxon>
        <taxon>Chitinophagia</taxon>
        <taxon>Chitinophagales</taxon>
        <taxon>Chitinophagaceae</taxon>
        <taxon>Haoranjiania</taxon>
    </lineage>
</organism>
<dbReference type="Proteomes" id="UP001209317">
    <property type="component" value="Unassembled WGS sequence"/>
</dbReference>
<keyword evidence="5 7" id="KW-0560">Oxidoreductase</keyword>
<comment type="catalytic activity">
    <reaction evidence="7">
        <text>D-glucose 6-phosphate + NADP(+) = 6-phospho-D-glucono-1,5-lactone + NADPH + H(+)</text>
        <dbReference type="Rhea" id="RHEA:15841"/>
        <dbReference type="ChEBI" id="CHEBI:15378"/>
        <dbReference type="ChEBI" id="CHEBI:57783"/>
        <dbReference type="ChEBI" id="CHEBI:57955"/>
        <dbReference type="ChEBI" id="CHEBI:58349"/>
        <dbReference type="ChEBI" id="CHEBI:61548"/>
        <dbReference type="EC" id="1.1.1.49"/>
    </reaction>
</comment>
<comment type="function">
    <text evidence="7">Catalyzes the oxidation of glucose 6-phosphate to 6-phosphogluconolactone.</text>
</comment>
<evidence type="ECO:0000256" key="4">
    <source>
        <dbReference type="ARBA" id="ARBA00022857"/>
    </source>
</evidence>
<dbReference type="InterPro" id="IPR001282">
    <property type="entry name" value="G6P_DH"/>
</dbReference>
<feature type="domain" description="Glucose-6-phosphate dehydrogenase NAD-binding" evidence="8">
    <location>
        <begin position="15"/>
        <end position="195"/>
    </location>
</feature>
<feature type="binding site" evidence="7">
    <location>
        <position position="51"/>
    </location>
    <ligand>
        <name>NADP(+)</name>
        <dbReference type="ChEBI" id="CHEBI:58349"/>
    </ligand>
</feature>
<keyword evidence="3 7" id="KW-0313">Glucose metabolism</keyword>
<keyword evidence="4 7" id="KW-0521">NADP</keyword>
<dbReference type="PANTHER" id="PTHR23429:SF0">
    <property type="entry name" value="GLUCOSE-6-PHOSPHATE 1-DEHYDROGENASE"/>
    <property type="match status" value="1"/>
</dbReference>
<dbReference type="InterPro" id="IPR022674">
    <property type="entry name" value="G6P_DH_NAD-bd"/>
</dbReference>
<feature type="binding site" evidence="7">
    <location>
        <position position="353"/>
    </location>
    <ligand>
        <name>substrate</name>
    </ligand>
</feature>
<keyword evidence="11" id="KW-1185">Reference proteome</keyword>
<dbReference type="PIRSF" id="PIRSF000110">
    <property type="entry name" value="G6PD"/>
    <property type="match status" value="1"/>
</dbReference>
<reference evidence="10" key="1">
    <citation type="submission" date="2022-10" db="EMBL/GenBank/DDBJ databases">
        <authorList>
            <person name="Kim H.S."/>
            <person name="Kim J.-S."/>
            <person name="Suh M.K."/>
            <person name="Eom M.K."/>
            <person name="Lee J.-S."/>
        </authorList>
    </citation>
    <scope>NUCLEOTIDE SEQUENCE</scope>
    <source>
        <strain evidence="10">LIP-5</strain>
    </source>
</reference>
<feature type="binding site" evidence="7">
    <location>
        <position position="224"/>
    </location>
    <ligand>
        <name>substrate</name>
    </ligand>
</feature>
<comment type="caution">
    <text evidence="10">The sequence shown here is derived from an EMBL/GenBank/DDBJ whole genome shotgun (WGS) entry which is preliminary data.</text>
</comment>
<evidence type="ECO:0000313" key="11">
    <source>
        <dbReference type="Proteomes" id="UP001209317"/>
    </source>
</evidence>
<evidence type="ECO:0000313" key="10">
    <source>
        <dbReference type="EMBL" id="MCU7694269.1"/>
    </source>
</evidence>
<accession>A0AAE3ILW5</accession>
<dbReference type="EC" id="1.1.1.49" evidence="7"/>
<feature type="binding site" evidence="7">
    <location>
        <position position="156"/>
    </location>
    <ligand>
        <name>NADP(+)</name>
        <dbReference type="ChEBI" id="CHEBI:58349"/>
    </ligand>
</feature>
<dbReference type="GO" id="GO:0009051">
    <property type="term" value="P:pentose-phosphate shunt, oxidative branch"/>
    <property type="evidence" value="ECO:0007669"/>
    <property type="project" value="TreeGrafter"/>
</dbReference>
<feature type="binding site" evidence="7">
    <location>
        <position position="190"/>
    </location>
    <ligand>
        <name>substrate</name>
    </ligand>
</feature>
<dbReference type="GO" id="GO:0005829">
    <property type="term" value="C:cytosol"/>
    <property type="evidence" value="ECO:0007669"/>
    <property type="project" value="TreeGrafter"/>
</dbReference>
<gene>
    <name evidence="7 10" type="primary">zwf</name>
    <name evidence="10" type="ORF">OD355_07055</name>
</gene>
<dbReference type="PROSITE" id="PS00069">
    <property type="entry name" value="G6P_DEHYDROGENASE"/>
    <property type="match status" value="1"/>
</dbReference>
<comment type="similarity">
    <text evidence="2 7">Belongs to the glucose-6-phosphate dehydrogenase family.</text>
</comment>
<dbReference type="PRINTS" id="PR00079">
    <property type="entry name" value="G6PDHDRGNASE"/>
</dbReference>
<evidence type="ECO:0000256" key="5">
    <source>
        <dbReference type="ARBA" id="ARBA00023002"/>
    </source>
</evidence>
<dbReference type="SUPFAM" id="SSF51735">
    <property type="entry name" value="NAD(P)-binding Rossmann-fold domains"/>
    <property type="match status" value="1"/>
</dbReference>
<evidence type="ECO:0000256" key="3">
    <source>
        <dbReference type="ARBA" id="ARBA00022526"/>
    </source>
</evidence>
<dbReference type="Pfam" id="PF00479">
    <property type="entry name" value="G6PD_N"/>
    <property type="match status" value="1"/>
</dbReference>
<evidence type="ECO:0000256" key="6">
    <source>
        <dbReference type="ARBA" id="ARBA00023277"/>
    </source>
</evidence>
<dbReference type="GO" id="GO:0004345">
    <property type="term" value="F:glucose-6-phosphate dehydrogenase activity"/>
    <property type="evidence" value="ECO:0007669"/>
    <property type="project" value="UniProtKB-UniRule"/>
</dbReference>
<dbReference type="InterPro" id="IPR019796">
    <property type="entry name" value="G6P_DH_AS"/>
</dbReference>
<evidence type="ECO:0000256" key="2">
    <source>
        <dbReference type="ARBA" id="ARBA00009975"/>
    </source>
</evidence>
<sequence>MEPHKKINQPTIVFIFGGSGDLNKRKLTPALYNLFADGHLPEMFLVVGLGRTDYSDTSFRNYLLKNLKTFSRRKVDAKLWKEFSQKIAYLDFDANVKNDYNKIGKLIEATEKKWKAAPDVLFYMAVSPAIVPPIVTSLSRLNICKQKNCSRIVVEKPFGHDLESARALNKLLLTYFDERQIYRIDHFLGKETVQNILALRFANALFEPIWNKRYIDYVQITAAESIGIEDRGDYYDKAGALRDMVQNHIIQLLCMIATEPPVSFEDNEVRNKKMDVLNAIRKIKKEEVSRYAVRGQYAGGWMKGKKVKSYLEEKHVAENSSTETFAAIKFYIDNWRWQNVPFYVRTGKYLPDKSTLIIIKFKEAPKFSFPAQATDNWKANKLIIRIQPEMDIRITFQAKIPGQEMLLAPVDMIFDYDESFKEAQPEAYETLLLDAMTGDATQFMRGDQVEKAWEIIMPVLDFWAEKKATDFPNYLPGSWGPDQSDALIATDGRSWDLVIPKNNAHADNRSKK</sequence>
<evidence type="ECO:0000259" key="9">
    <source>
        <dbReference type="Pfam" id="PF02781"/>
    </source>
</evidence>
<comment type="caution">
    <text evidence="7">Lacks conserved residue(s) required for the propagation of feature annotation.</text>
</comment>
<protein>
    <recommendedName>
        <fullName evidence="7">Glucose-6-phosphate 1-dehydrogenase</fullName>
        <shortName evidence="7">G6PD</shortName>
        <ecNumber evidence="7">1.1.1.49</ecNumber>
    </recommendedName>
</protein>
<name>A0AAE3ILW5_9BACT</name>
<dbReference type="PANTHER" id="PTHR23429">
    <property type="entry name" value="GLUCOSE-6-PHOSPHATE 1-DEHYDROGENASE G6PD"/>
    <property type="match status" value="1"/>
</dbReference>
<dbReference type="HAMAP" id="MF_00966">
    <property type="entry name" value="G6PD"/>
    <property type="match status" value="1"/>
</dbReference>